<dbReference type="EMBL" id="MU267971">
    <property type="protein sequence ID" value="KAH7906825.1"/>
    <property type="molecule type" value="Genomic_DNA"/>
</dbReference>
<proteinExistence type="predicted"/>
<gene>
    <name evidence="1" type="ORF">BJ138DRAFT_1071218</name>
</gene>
<evidence type="ECO:0000313" key="2">
    <source>
        <dbReference type="Proteomes" id="UP000790377"/>
    </source>
</evidence>
<protein>
    <submittedName>
        <fullName evidence="1">Uncharacterized protein</fullName>
    </submittedName>
</protein>
<sequence>MAPFLSNRTAEGKKAAKVAERQRHDAWIAEMHREREALGGSPEGFKPDKLAGNEAWWSNHYQWLKDCGYLLRIRYSPQWVPSWKNSKRDWIDCEDSQIPWVTHILDATRLSDNTFVTLKIISKSVHPYEVDIGQYFSSESVASDPANHCVPIYEVLEIPNEPDRVILVMPLLRLYDDPRFDTIGEVMECLRQLFEGLQYMHRHHVAHRDCMNLNTMMDANSLYIDAFHPCQPDRKRDFTGDARHYTRTQRPPKYYFIDFGISRRYERSNTKPLEYPIWGGDKTVPEFQKSNEPMDPFPTDVYYLGNLIRVDFIQRKAGFEFMQGLVADMVQDDPTKRPTMDEVVPRFESIYKGLSSWKLRSRVFKKNESSLSGFFRGISHWTRRTQYVIGRRPSMPARS</sequence>
<dbReference type="Proteomes" id="UP000790377">
    <property type="component" value="Unassembled WGS sequence"/>
</dbReference>
<reference evidence="1" key="1">
    <citation type="journal article" date="2021" name="New Phytol.">
        <title>Evolutionary innovations through gain and loss of genes in the ectomycorrhizal Boletales.</title>
        <authorList>
            <person name="Wu G."/>
            <person name="Miyauchi S."/>
            <person name="Morin E."/>
            <person name="Kuo A."/>
            <person name="Drula E."/>
            <person name="Varga T."/>
            <person name="Kohler A."/>
            <person name="Feng B."/>
            <person name="Cao Y."/>
            <person name="Lipzen A."/>
            <person name="Daum C."/>
            <person name="Hundley H."/>
            <person name="Pangilinan J."/>
            <person name="Johnson J."/>
            <person name="Barry K."/>
            <person name="LaButti K."/>
            <person name="Ng V."/>
            <person name="Ahrendt S."/>
            <person name="Min B."/>
            <person name="Choi I.G."/>
            <person name="Park H."/>
            <person name="Plett J.M."/>
            <person name="Magnuson J."/>
            <person name="Spatafora J.W."/>
            <person name="Nagy L.G."/>
            <person name="Henrissat B."/>
            <person name="Grigoriev I.V."/>
            <person name="Yang Z.L."/>
            <person name="Xu J."/>
            <person name="Martin F.M."/>
        </authorList>
    </citation>
    <scope>NUCLEOTIDE SEQUENCE</scope>
    <source>
        <strain evidence="1">ATCC 28755</strain>
    </source>
</reference>
<keyword evidence="2" id="KW-1185">Reference proteome</keyword>
<name>A0ACB8A0G3_9AGAM</name>
<comment type="caution">
    <text evidence="1">The sequence shown here is derived from an EMBL/GenBank/DDBJ whole genome shotgun (WGS) entry which is preliminary data.</text>
</comment>
<evidence type="ECO:0000313" key="1">
    <source>
        <dbReference type="EMBL" id="KAH7906825.1"/>
    </source>
</evidence>
<accession>A0ACB8A0G3</accession>
<organism evidence="1 2">
    <name type="scientific">Hygrophoropsis aurantiaca</name>
    <dbReference type="NCBI Taxonomy" id="72124"/>
    <lineage>
        <taxon>Eukaryota</taxon>
        <taxon>Fungi</taxon>
        <taxon>Dikarya</taxon>
        <taxon>Basidiomycota</taxon>
        <taxon>Agaricomycotina</taxon>
        <taxon>Agaricomycetes</taxon>
        <taxon>Agaricomycetidae</taxon>
        <taxon>Boletales</taxon>
        <taxon>Coniophorineae</taxon>
        <taxon>Hygrophoropsidaceae</taxon>
        <taxon>Hygrophoropsis</taxon>
    </lineage>
</organism>